<keyword evidence="4" id="KW-1185">Reference proteome</keyword>
<feature type="region of interest" description="Disordered" evidence="1">
    <location>
        <begin position="25"/>
        <end position="78"/>
    </location>
</feature>
<keyword evidence="2" id="KW-0732">Signal</keyword>
<dbReference type="eggNOG" id="ENOG502TAP8">
    <property type="taxonomic scope" value="Eukaryota"/>
</dbReference>
<evidence type="ECO:0000256" key="1">
    <source>
        <dbReference type="SAM" id="MobiDB-lite"/>
    </source>
</evidence>
<feature type="compositionally biased region" description="Polar residues" evidence="1">
    <location>
        <begin position="54"/>
        <end position="75"/>
    </location>
</feature>
<dbReference type="EMBL" id="AGNL01018590">
    <property type="protein sequence ID" value="EJK62841.1"/>
    <property type="molecule type" value="Genomic_DNA"/>
</dbReference>
<sequence length="133" mass="13519">MKIITAATISTASLLLATVGAPSSAQDLASASSSAESPEGEEQRSPPPPLLTGQDWTSQLSCTGDFSSQQPSINDEPTCDATSGCVWCDGVKGLVGQGICASEGQREMLGQFWDQLCGAQGGPPATPPTPPVP</sequence>
<feature type="chain" id="PRO_5003837352" description="Secreted protein" evidence="2">
    <location>
        <begin position="26"/>
        <end position="133"/>
    </location>
</feature>
<evidence type="ECO:0008006" key="5">
    <source>
        <dbReference type="Google" id="ProtNLM"/>
    </source>
</evidence>
<comment type="caution">
    <text evidence="3">The sequence shown here is derived from an EMBL/GenBank/DDBJ whole genome shotgun (WGS) entry which is preliminary data.</text>
</comment>
<evidence type="ECO:0000256" key="2">
    <source>
        <dbReference type="SAM" id="SignalP"/>
    </source>
</evidence>
<proteinExistence type="predicted"/>
<feature type="compositionally biased region" description="Low complexity" evidence="1">
    <location>
        <begin position="25"/>
        <end position="37"/>
    </location>
</feature>
<accession>K0SPC2</accession>
<feature type="signal peptide" evidence="2">
    <location>
        <begin position="1"/>
        <end position="25"/>
    </location>
</feature>
<evidence type="ECO:0000313" key="4">
    <source>
        <dbReference type="Proteomes" id="UP000266841"/>
    </source>
</evidence>
<reference evidence="3 4" key="1">
    <citation type="journal article" date="2012" name="Genome Biol.">
        <title>Genome and low-iron response of an oceanic diatom adapted to chronic iron limitation.</title>
        <authorList>
            <person name="Lommer M."/>
            <person name="Specht M."/>
            <person name="Roy A.S."/>
            <person name="Kraemer L."/>
            <person name="Andreson R."/>
            <person name="Gutowska M.A."/>
            <person name="Wolf J."/>
            <person name="Bergner S.V."/>
            <person name="Schilhabel M.B."/>
            <person name="Klostermeier U.C."/>
            <person name="Beiko R.G."/>
            <person name="Rosenstiel P."/>
            <person name="Hippler M."/>
            <person name="Laroche J."/>
        </authorList>
    </citation>
    <scope>NUCLEOTIDE SEQUENCE [LARGE SCALE GENOMIC DNA]</scope>
    <source>
        <strain evidence="3 4">CCMP1005</strain>
    </source>
</reference>
<dbReference type="AlphaFoldDB" id="K0SPC2"/>
<evidence type="ECO:0000313" key="3">
    <source>
        <dbReference type="EMBL" id="EJK62841.1"/>
    </source>
</evidence>
<protein>
    <recommendedName>
        <fullName evidence="5">Secreted protein</fullName>
    </recommendedName>
</protein>
<name>K0SPC2_THAOC</name>
<dbReference type="Proteomes" id="UP000266841">
    <property type="component" value="Unassembled WGS sequence"/>
</dbReference>
<organism evidence="3 4">
    <name type="scientific">Thalassiosira oceanica</name>
    <name type="common">Marine diatom</name>
    <dbReference type="NCBI Taxonomy" id="159749"/>
    <lineage>
        <taxon>Eukaryota</taxon>
        <taxon>Sar</taxon>
        <taxon>Stramenopiles</taxon>
        <taxon>Ochrophyta</taxon>
        <taxon>Bacillariophyta</taxon>
        <taxon>Coscinodiscophyceae</taxon>
        <taxon>Thalassiosirophycidae</taxon>
        <taxon>Thalassiosirales</taxon>
        <taxon>Thalassiosiraceae</taxon>
        <taxon>Thalassiosira</taxon>
    </lineage>
</organism>
<gene>
    <name evidence="3" type="ORF">THAOC_16530</name>
</gene>
<feature type="non-terminal residue" evidence="3">
    <location>
        <position position="133"/>
    </location>
</feature>